<evidence type="ECO:0000256" key="3">
    <source>
        <dbReference type="ARBA" id="ARBA00022630"/>
    </source>
</evidence>
<evidence type="ECO:0000313" key="7">
    <source>
        <dbReference type="Proteomes" id="UP001238088"/>
    </source>
</evidence>
<evidence type="ECO:0000256" key="4">
    <source>
        <dbReference type="ARBA" id="ARBA00022643"/>
    </source>
</evidence>
<evidence type="ECO:0000313" key="6">
    <source>
        <dbReference type="EMBL" id="MDQ0272432.1"/>
    </source>
</evidence>
<keyword evidence="5" id="KW-0560">Oxidoreductase</keyword>
<protein>
    <recommendedName>
        <fullName evidence="2">Probable nitronate monooxygenase</fullName>
    </recommendedName>
</protein>
<gene>
    <name evidence="6" type="ORF">J2S17_004324</name>
</gene>
<dbReference type="PANTHER" id="PTHR32332:SF20">
    <property type="entry name" value="2-NITROPROPANE DIOXYGENASE-LIKE PROTEIN"/>
    <property type="match status" value="1"/>
</dbReference>
<evidence type="ECO:0000256" key="5">
    <source>
        <dbReference type="ARBA" id="ARBA00023002"/>
    </source>
</evidence>
<dbReference type="Gene3D" id="3.20.20.70">
    <property type="entry name" value="Aldolase class I"/>
    <property type="match status" value="1"/>
</dbReference>
<dbReference type="InterPro" id="IPR004136">
    <property type="entry name" value="NMO"/>
</dbReference>
<dbReference type="SUPFAM" id="SSF51412">
    <property type="entry name" value="Inosine monophosphate dehydrogenase (IMPDH)"/>
    <property type="match status" value="1"/>
</dbReference>
<organism evidence="6 7">
    <name type="scientific">Cytobacillus purgationiresistens</name>
    <dbReference type="NCBI Taxonomy" id="863449"/>
    <lineage>
        <taxon>Bacteria</taxon>
        <taxon>Bacillati</taxon>
        <taxon>Bacillota</taxon>
        <taxon>Bacilli</taxon>
        <taxon>Bacillales</taxon>
        <taxon>Bacillaceae</taxon>
        <taxon>Cytobacillus</taxon>
    </lineage>
</organism>
<keyword evidence="4" id="KW-0288">FMN</keyword>
<dbReference type="CDD" id="cd04730">
    <property type="entry name" value="NPD_like"/>
    <property type="match status" value="1"/>
</dbReference>
<dbReference type="PANTHER" id="PTHR32332">
    <property type="entry name" value="2-NITROPROPANE DIOXYGENASE"/>
    <property type="match status" value="1"/>
</dbReference>
<proteinExistence type="predicted"/>
<comment type="function">
    <text evidence="1">Nitronate monooxygenase that uses molecular oxygen to catalyze the oxidative denitrification of alkyl nitronates. Acts on propionate 3-nitronate (P3N), the presumed physiological substrate. Probably functions in the detoxification of P3N, a metabolic poison produced by plants and fungi as a defense mechanism.</text>
</comment>
<reference evidence="6 7" key="1">
    <citation type="submission" date="2023-07" db="EMBL/GenBank/DDBJ databases">
        <title>Genomic Encyclopedia of Type Strains, Phase IV (KMG-IV): sequencing the most valuable type-strain genomes for metagenomic binning, comparative biology and taxonomic classification.</title>
        <authorList>
            <person name="Goeker M."/>
        </authorList>
    </citation>
    <scope>NUCLEOTIDE SEQUENCE [LARGE SCALE GENOMIC DNA]</scope>
    <source>
        <strain evidence="6 7">DSM 23494</strain>
    </source>
</reference>
<accession>A0ABU0AMG9</accession>
<dbReference type="Proteomes" id="UP001238088">
    <property type="component" value="Unassembled WGS sequence"/>
</dbReference>
<dbReference type="Pfam" id="PF03060">
    <property type="entry name" value="NMO"/>
    <property type="match status" value="2"/>
</dbReference>
<dbReference type="RefSeq" id="WP_307477757.1">
    <property type="nucleotide sequence ID" value="NZ_JAUSUB010000023.1"/>
</dbReference>
<name>A0ABU0AMG9_9BACI</name>
<dbReference type="InterPro" id="IPR013785">
    <property type="entry name" value="Aldolase_TIM"/>
</dbReference>
<dbReference type="GO" id="GO:0051213">
    <property type="term" value="F:dioxygenase activity"/>
    <property type="evidence" value="ECO:0007669"/>
    <property type="project" value="UniProtKB-KW"/>
</dbReference>
<evidence type="ECO:0000256" key="2">
    <source>
        <dbReference type="ARBA" id="ARBA00013457"/>
    </source>
</evidence>
<comment type="caution">
    <text evidence="6">The sequence shown here is derived from an EMBL/GenBank/DDBJ whole genome shotgun (WGS) entry which is preliminary data.</text>
</comment>
<keyword evidence="3" id="KW-0285">Flavoprotein</keyword>
<sequence length="318" mass="34510">MEWKTKITELLNIEYPIIQGGLAHLAYSELAAAVSNAGGLGQITAMSLNQPEELREEIRKVKTLTDKPFGVNFAIGQHGRPFSDFLDVAIEEKVPVVTMTGGNPEPFFKQLEGVEMKKLVLVAAKRQAIKAEKLGADAVMVVGQEGGGHLGRDDVGTLVLIPQVVDAVSIPVVASGGIGDSRGLMAALSLGAEGIEMGTRFIATKECVHASDVYKNRLVEGSETDTAIIKRSIGAPARVIANTWTNQILEIEKDNGGYVRLKDFISGEANKKYIYDGKDDEGFGWAGQVMGLIKDIPSVDELMKRMINEAEEIRRRWS</sequence>
<keyword evidence="6" id="KW-0223">Dioxygenase</keyword>
<keyword evidence="7" id="KW-1185">Reference proteome</keyword>
<evidence type="ECO:0000256" key="1">
    <source>
        <dbReference type="ARBA" id="ARBA00003535"/>
    </source>
</evidence>
<dbReference type="EMBL" id="JAUSUB010000023">
    <property type="protein sequence ID" value="MDQ0272432.1"/>
    <property type="molecule type" value="Genomic_DNA"/>
</dbReference>